<keyword evidence="3" id="KW-1185">Reference proteome</keyword>
<feature type="compositionally biased region" description="Basic and acidic residues" evidence="1">
    <location>
        <begin position="312"/>
        <end position="339"/>
    </location>
</feature>
<dbReference type="AlphaFoldDB" id="A0AAD7T2Z8"/>
<feature type="compositionally biased region" description="Pro residues" evidence="1">
    <location>
        <begin position="689"/>
        <end position="701"/>
    </location>
</feature>
<feature type="compositionally biased region" description="Basic and acidic residues" evidence="1">
    <location>
        <begin position="585"/>
        <end position="601"/>
    </location>
</feature>
<accession>A0AAD7T2Z8</accession>
<organism evidence="2 3">
    <name type="scientific">Aldrovandia affinis</name>
    <dbReference type="NCBI Taxonomy" id="143900"/>
    <lineage>
        <taxon>Eukaryota</taxon>
        <taxon>Metazoa</taxon>
        <taxon>Chordata</taxon>
        <taxon>Craniata</taxon>
        <taxon>Vertebrata</taxon>
        <taxon>Euteleostomi</taxon>
        <taxon>Actinopterygii</taxon>
        <taxon>Neopterygii</taxon>
        <taxon>Teleostei</taxon>
        <taxon>Notacanthiformes</taxon>
        <taxon>Halosauridae</taxon>
        <taxon>Aldrovandia</taxon>
    </lineage>
</organism>
<feature type="compositionally biased region" description="Polar residues" evidence="1">
    <location>
        <begin position="151"/>
        <end position="168"/>
    </location>
</feature>
<name>A0AAD7T2Z8_9TELE</name>
<comment type="caution">
    <text evidence="2">The sequence shown here is derived from an EMBL/GenBank/DDBJ whole genome shotgun (WGS) entry which is preliminary data.</text>
</comment>
<evidence type="ECO:0000313" key="3">
    <source>
        <dbReference type="Proteomes" id="UP001221898"/>
    </source>
</evidence>
<feature type="compositionally biased region" description="Basic and acidic residues" evidence="1">
    <location>
        <begin position="128"/>
        <end position="139"/>
    </location>
</feature>
<gene>
    <name evidence="2" type="ORF">AAFF_G00092410</name>
</gene>
<evidence type="ECO:0000256" key="1">
    <source>
        <dbReference type="SAM" id="MobiDB-lite"/>
    </source>
</evidence>
<protein>
    <submittedName>
        <fullName evidence="2">Uncharacterized protein</fullName>
    </submittedName>
</protein>
<proteinExistence type="predicted"/>
<feature type="compositionally biased region" description="Polar residues" evidence="1">
    <location>
        <begin position="74"/>
        <end position="83"/>
    </location>
</feature>
<evidence type="ECO:0000313" key="2">
    <source>
        <dbReference type="EMBL" id="KAJ8413245.1"/>
    </source>
</evidence>
<feature type="compositionally biased region" description="Acidic residues" evidence="1">
    <location>
        <begin position="564"/>
        <end position="573"/>
    </location>
</feature>
<dbReference type="EMBL" id="JAINUG010000016">
    <property type="protein sequence ID" value="KAJ8413245.1"/>
    <property type="molecule type" value="Genomic_DNA"/>
</dbReference>
<feature type="region of interest" description="Disordered" evidence="1">
    <location>
        <begin position="430"/>
        <end position="616"/>
    </location>
</feature>
<sequence length="814" mass="87316">MQEESGEIECSESNGALVWSCPLCQQGQTDRDALARHLTHRHSVLPACLDRLLETAIPADCASEDNVEADTQSDIEASSSQQVHWERSPEKAMSDLSETHLNTEGFKQAADNTRLLRGSRVKVASCREKEIEGEGKRDQEEAEGSLVPTPERTQLPDSLTSVKGSSSTAVDDDRSIEKICAAAPGDSALEKFLDPNCPFKCNACLELFPSKINASASPATPAPQLIPQQQLLLPLFLNGLQAQNQSLNPESASPVLAQPVPVLGLNTAQQALLAQRLSGMQGLGLAVGNSAAAQPPAEEKGKGETDEEEEMTEKRHSTPQRGKKDGEEDSLKNKDKVGERSLAGGSEHGEQTGSKDPACTNANVKPPTPKVAPPNLSEFQSQVLWAFLESRSEADAASPSQEDCESLGLEVGLEVEEVRRWLWEARQAREGEKLRGNERASCKAVPKDPEEDCAERAADMSLEEEEGVLTIVESDGAESPATNSHAMDLSNSSEREQEGESQGSDSEKEEFYTSIIVTDEESLNSSTREEPVSPMRVEAQGELAEKKGVSGGKVLRSSTVFLSDAEDEEDDNEAGAQKRKKKRKREMEKEADGKRERRDPDVDLELDAQADPPAPLSVEQQSLPRISAGNIMHPLSLSLAPFATQFISPYVLQLPASAVGLGINAGDDNRGKVPTFANPPAITRCSGPFPDPLNAPPPASHTPPSRFLSNGGEYESALDLSIRKNHSSTSSLSSSSSSASVNDKILAQRDRLLDGLGLRPTAVGVPSAGGLIVVRVKPESALAIPTTTNSHTVSSISSNNNAKTNALYIRPESE</sequence>
<reference evidence="2" key="1">
    <citation type="journal article" date="2023" name="Science">
        <title>Genome structures resolve the early diversification of teleost fishes.</title>
        <authorList>
            <person name="Parey E."/>
            <person name="Louis A."/>
            <person name="Montfort J."/>
            <person name="Bouchez O."/>
            <person name="Roques C."/>
            <person name="Iampietro C."/>
            <person name="Lluch J."/>
            <person name="Castinel A."/>
            <person name="Donnadieu C."/>
            <person name="Desvignes T."/>
            <person name="Floi Bucao C."/>
            <person name="Jouanno E."/>
            <person name="Wen M."/>
            <person name="Mejri S."/>
            <person name="Dirks R."/>
            <person name="Jansen H."/>
            <person name="Henkel C."/>
            <person name="Chen W.J."/>
            <person name="Zahm M."/>
            <person name="Cabau C."/>
            <person name="Klopp C."/>
            <person name="Thompson A.W."/>
            <person name="Robinson-Rechavi M."/>
            <person name="Braasch I."/>
            <person name="Lecointre G."/>
            <person name="Bobe J."/>
            <person name="Postlethwait J.H."/>
            <person name="Berthelot C."/>
            <person name="Roest Crollius H."/>
            <person name="Guiguen Y."/>
        </authorList>
    </citation>
    <scope>NUCLEOTIDE SEQUENCE</scope>
    <source>
        <strain evidence="2">NC1722</strain>
    </source>
</reference>
<feature type="region of interest" description="Disordered" evidence="1">
    <location>
        <begin position="686"/>
        <end position="710"/>
    </location>
</feature>
<feature type="region of interest" description="Disordered" evidence="1">
    <location>
        <begin position="289"/>
        <end position="376"/>
    </location>
</feature>
<feature type="region of interest" description="Disordered" evidence="1">
    <location>
        <begin position="128"/>
        <end position="168"/>
    </location>
</feature>
<feature type="compositionally biased region" description="Basic and acidic residues" evidence="1">
    <location>
        <begin position="430"/>
        <end position="458"/>
    </location>
</feature>
<dbReference type="Proteomes" id="UP001221898">
    <property type="component" value="Unassembled WGS sequence"/>
</dbReference>
<feature type="region of interest" description="Disordered" evidence="1">
    <location>
        <begin position="65"/>
        <end position="88"/>
    </location>
</feature>